<dbReference type="AlphaFoldDB" id="A0AAQ4F389"/>
<keyword evidence="4" id="KW-1185">Reference proteome</keyword>
<evidence type="ECO:0000313" key="4">
    <source>
        <dbReference type="Proteomes" id="UP001321473"/>
    </source>
</evidence>
<protein>
    <recommendedName>
        <fullName evidence="5">Transmembrane protein</fullName>
    </recommendedName>
</protein>
<evidence type="ECO:0000256" key="2">
    <source>
        <dbReference type="SAM" id="Phobius"/>
    </source>
</evidence>
<evidence type="ECO:0000313" key="3">
    <source>
        <dbReference type="EMBL" id="KAK8781566.1"/>
    </source>
</evidence>
<proteinExistence type="predicted"/>
<dbReference type="EMBL" id="JARKHS020007552">
    <property type="protein sequence ID" value="KAK8781566.1"/>
    <property type="molecule type" value="Genomic_DNA"/>
</dbReference>
<feature type="compositionally biased region" description="Basic residues" evidence="1">
    <location>
        <begin position="475"/>
        <end position="484"/>
    </location>
</feature>
<reference evidence="3 4" key="1">
    <citation type="journal article" date="2023" name="Arcadia Sci">
        <title>De novo assembly of a long-read Amblyomma americanum tick genome.</title>
        <authorList>
            <person name="Chou S."/>
            <person name="Poskanzer K.E."/>
            <person name="Rollins M."/>
            <person name="Thuy-Boun P.S."/>
        </authorList>
    </citation>
    <scope>NUCLEOTIDE SEQUENCE [LARGE SCALE GENOMIC DNA]</scope>
    <source>
        <strain evidence="3">F_SG_1</strain>
        <tissue evidence="3">Salivary glands</tissue>
    </source>
</reference>
<feature type="transmembrane region" description="Helical" evidence="2">
    <location>
        <begin position="168"/>
        <end position="188"/>
    </location>
</feature>
<dbReference type="Proteomes" id="UP001321473">
    <property type="component" value="Unassembled WGS sequence"/>
</dbReference>
<feature type="compositionally biased region" description="Basic and acidic residues" evidence="1">
    <location>
        <begin position="458"/>
        <end position="474"/>
    </location>
</feature>
<accession>A0AAQ4F389</accession>
<name>A0AAQ4F389_AMBAM</name>
<feature type="compositionally biased region" description="Basic and acidic residues" evidence="1">
    <location>
        <begin position="397"/>
        <end position="449"/>
    </location>
</feature>
<feature type="compositionally biased region" description="Basic and acidic residues" evidence="1">
    <location>
        <begin position="373"/>
        <end position="388"/>
    </location>
</feature>
<feature type="compositionally biased region" description="Low complexity" evidence="1">
    <location>
        <begin position="220"/>
        <end position="245"/>
    </location>
</feature>
<keyword evidence="2" id="KW-1133">Transmembrane helix</keyword>
<evidence type="ECO:0008006" key="5">
    <source>
        <dbReference type="Google" id="ProtNLM"/>
    </source>
</evidence>
<keyword evidence="2" id="KW-0812">Transmembrane</keyword>
<sequence length="567" mass="61720">MQKSKEKRTARRQQNTKLINEAKAALGTTDIGTLCSLIERLGANNDQLLKLYAELEDSVADEDFASEFEMVMRYEDAARGMLGQLKAKEAELLRAPRLLATQPAEPQRGSQHGGGEAVFTMETIDLVEKAGTSQDAFNKAAAILESRKQSMISVVKGFTEFVITQSGFWFSIATYLMVGIPAMFMALFMSTLYSRQPKPKDEEQPAEPEDKDNPPKPEEAAAGGDAGAKSPKKAAAAADSEQSSDWKQKPKKPKCTAAVSPKKAFAAPESDESGQAKPKPKKAKDTGARSSKKALAAVESEQSLELMPQAKKTKGPAARSSKKALAAVDSDEFDGVKACPKKSKERTPSILSASSCRNKLVDKVYGQKKKSLLSKEEVRSPGEKDLGGKRPGNARDAAAKSDPLLHGDHDGAGEKKDKKKPDKGLVMRAEVHHEERKDADREEVRDRDGMTGSDEECSERKDLGGGEVTTDERRKGKRRSRRQQAMREEPDQRQSPSDLLALVYEGSRSGLGNVLRAMSQRALPSGSSVLGSITGSSRSLARNLFRRYKTIEDDSEEGGLSKNFSLP</sequence>
<evidence type="ECO:0000256" key="1">
    <source>
        <dbReference type="SAM" id="MobiDB-lite"/>
    </source>
</evidence>
<comment type="caution">
    <text evidence="3">The sequence shown here is derived from an EMBL/GenBank/DDBJ whole genome shotgun (WGS) entry which is preliminary data.</text>
</comment>
<feature type="region of interest" description="Disordered" evidence="1">
    <location>
        <begin position="196"/>
        <end position="499"/>
    </location>
</feature>
<gene>
    <name evidence="3" type="ORF">V5799_017093</name>
</gene>
<keyword evidence="2" id="KW-0472">Membrane</keyword>
<organism evidence="3 4">
    <name type="scientific">Amblyomma americanum</name>
    <name type="common">Lone star tick</name>
    <dbReference type="NCBI Taxonomy" id="6943"/>
    <lineage>
        <taxon>Eukaryota</taxon>
        <taxon>Metazoa</taxon>
        <taxon>Ecdysozoa</taxon>
        <taxon>Arthropoda</taxon>
        <taxon>Chelicerata</taxon>
        <taxon>Arachnida</taxon>
        <taxon>Acari</taxon>
        <taxon>Parasitiformes</taxon>
        <taxon>Ixodida</taxon>
        <taxon>Ixodoidea</taxon>
        <taxon>Ixodidae</taxon>
        <taxon>Amblyomminae</taxon>
        <taxon>Amblyomma</taxon>
    </lineage>
</organism>